<dbReference type="SMART" id="SM00862">
    <property type="entry name" value="Trans_reg_C"/>
    <property type="match status" value="1"/>
</dbReference>
<dbReference type="Gene3D" id="1.10.10.10">
    <property type="entry name" value="Winged helix-like DNA-binding domain superfamily/Winged helix DNA-binding domain"/>
    <property type="match status" value="1"/>
</dbReference>
<name>A0ABU3K9W8_9BACT</name>
<comment type="caution">
    <text evidence="6">The sequence shown here is derived from an EMBL/GenBank/DDBJ whole genome shotgun (WGS) entry which is preliminary data.</text>
</comment>
<evidence type="ECO:0000256" key="3">
    <source>
        <dbReference type="ARBA" id="ARBA00023125"/>
    </source>
</evidence>
<evidence type="ECO:0000259" key="5">
    <source>
        <dbReference type="PROSITE" id="PS51755"/>
    </source>
</evidence>
<dbReference type="SUPFAM" id="SSF46894">
    <property type="entry name" value="C-terminal effector domain of the bipartite response regulators"/>
    <property type="match status" value="1"/>
</dbReference>
<dbReference type="InterPro" id="IPR039420">
    <property type="entry name" value="WalR-like"/>
</dbReference>
<accession>A0ABU3K9W8</accession>
<dbReference type="InterPro" id="IPR036388">
    <property type="entry name" value="WH-like_DNA-bd_sf"/>
</dbReference>
<proteinExistence type="predicted"/>
<dbReference type="CDD" id="cd00383">
    <property type="entry name" value="trans_reg_C"/>
    <property type="match status" value="1"/>
</dbReference>
<evidence type="ECO:0000256" key="1">
    <source>
        <dbReference type="ARBA" id="ARBA00022553"/>
    </source>
</evidence>
<dbReference type="Pfam" id="PF00486">
    <property type="entry name" value="Trans_reg_C"/>
    <property type="match status" value="1"/>
</dbReference>
<evidence type="ECO:0000256" key="4">
    <source>
        <dbReference type="PROSITE-ProRule" id="PRU01091"/>
    </source>
</evidence>
<dbReference type="RefSeq" id="WP_313833697.1">
    <property type="nucleotide sequence ID" value="NZ_JAQOUE010000001.1"/>
</dbReference>
<keyword evidence="3 4" id="KW-0238">DNA-binding</keyword>
<dbReference type="PROSITE" id="PS51755">
    <property type="entry name" value="OMPR_PHOB"/>
    <property type="match status" value="1"/>
</dbReference>
<reference evidence="6 7" key="1">
    <citation type="journal article" date="2023" name="ISME J.">
        <title>Cultivation and genomic characterization of novel and ubiquitous marine nitrite-oxidizing bacteria from the Nitrospirales.</title>
        <authorList>
            <person name="Mueller A.J."/>
            <person name="Daebeler A."/>
            <person name="Herbold C.W."/>
            <person name="Kirkegaard R.H."/>
            <person name="Daims H."/>
        </authorList>
    </citation>
    <scope>NUCLEOTIDE SEQUENCE [LARGE SCALE GENOMIC DNA]</scope>
    <source>
        <strain evidence="6 7">EB</strain>
    </source>
</reference>
<keyword evidence="7" id="KW-1185">Reference proteome</keyword>
<evidence type="ECO:0000256" key="2">
    <source>
        <dbReference type="ARBA" id="ARBA00023012"/>
    </source>
</evidence>
<gene>
    <name evidence="6" type="ORF">PPG34_12570</name>
</gene>
<dbReference type="Proteomes" id="UP001250932">
    <property type="component" value="Unassembled WGS sequence"/>
</dbReference>
<feature type="domain" description="OmpR/PhoB-type" evidence="5">
    <location>
        <begin position="22"/>
        <end position="121"/>
    </location>
</feature>
<feature type="DNA-binding region" description="OmpR/PhoB-type" evidence="4">
    <location>
        <begin position="22"/>
        <end position="121"/>
    </location>
</feature>
<organism evidence="6 7">
    <name type="scientific">Candidatus Nitronereus thalassa</name>
    <dbReference type="NCBI Taxonomy" id="3020898"/>
    <lineage>
        <taxon>Bacteria</taxon>
        <taxon>Pseudomonadati</taxon>
        <taxon>Nitrospirota</taxon>
        <taxon>Nitrospiria</taxon>
        <taxon>Nitrospirales</taxon>
        <taxon>Nitrospiraceae</taxon>
        <taxon>Candidatus Nitronereus</taxon>
    </lineage>
</organism>
<evidence type="ECO:0000313" key="6">
    <source>
        <dbReference type="EMBL" id="MDT7043186.1"/>
    </source>
</evidence>
<protein>
    <submittedName>
        <fullName evidence="6">Winged helix-turn-helix domain-containing protein</fullName>
    </submittedName>
</protein>
<dbReference type="PANTHER" id="PTHR48111">
    <property type="entry name" value="REGULATOR OF RPOS"/>
    <property type="match status" value="1"/>
</dbReference>
<keyword evidence="1" id="KW-0597">Phosphoprotein</keyword>
<dbReference type="EMBL" id="JAQOUE010000001">
    <property type="protein sequence ID" value="MDT7043186.1"/>
    <property type="molecule type" value="Genomic_DNA"/>
</dbReference>
<dbReference type="PANTHER" id="PTHR48111:SF40">
    <property type="entry name" value="PHOSPHATE REGULON TRANSCRIPTIONAL REGULATORY PROTEIN PHOB"/>
    <property type="match status" value="1"/>
</dbReference>
<dbReference type="InterPro" id="IPR001867">
    <property type="entry name" value="OmpR/PhoB-type_DNA-bd"/>
</dbReference>
<sequence>MVPLCFPVVSIRDPQPYTMPCLRPIGIDDVLIDPFAQEIRTKGKAIKLTKIEFRLLWILGSNPDVVLSREEILCKVWGEGVFVEPRTVDAHIARLRRLLRNETELFPSIETVWGIGYCFRMKNGQPGNP</sequence>
<evidence type="ECO:0000313" key="7">
    <source>
        <dbReference type="Proteomes" id="UP001250932"/>
    </source>
</evidence>
<dbReference type="InterPro" id="IPR016032">
    <property type="entry name" value="Sig_transdc_resp-reg_C-effctor"/>
</dbReference>
<keyword evidence="2" id="KW-0902">Two-component regulatory system</keyword>